<dbReference type="EMBL" id="CAMXCT030000686">
    <property type="protein sequence ID" value="CAL4769447.1"/>
    <property type="molecule type" value="Genomic_DNA"/>
</dbReference>
<dbReference type="Pfam" id="PF00149">
    <property type="entry name" value="Metallophos"/>
    <property type="match status" value="2"/>
</dbReference>
<reference evidence="11" key="1">
    <citation type="submission" date="2022-10" db="EMBL/GenBank/DDBJ databases">
        <authorList>
            <person name="Chen Y."/>
            <person name="Dougan E. K."/>
            <person name="Chan C."/>
            <person name="Rhodes N."/>
            <person name="Thang M."/>
        </authorList>
    </citation>
    <scope>NUCLEOTIDE SEQUENCE</scope>
</reference>
<dbReference type="GO" id="GO:0046872">
    <property type="term" value="F:metal ion binding"/>
    <property type="evidence" value="ECO:0007669"/>
    <property type="project" value="UniProtKB-KW"/>
</dbReference>
<reference evidence="12 13" key="2">
    <citation type="submission" date="2024-05" db="EMBL/GenBank/DDBJ databases">
        <authorList>
            <person name="Chen Y."/>
            <person name="Shah S."/>
            <person name="Dougan E. K."/>
            <person name="Thang M."/>
            <person name="Chan C."/>
        </authorList>
    </citation>
    <scope>NUCLEOTIDE SEQUENCE [LARGE SCALE GENOMIC DNA]</scope>
</reference>
<evidence type="ECO:0000256" key="6">
    <source>
        <dbReference type="ARBA" id="ARBA00047761"/>
    </source>
</evidence>
<dbReference type="InterPro" id="IPR029052">
    <property type="entry name" value="Metallo-depent_PP-like"/>
</dbReference>
<keyword evidence="13" id="KW-1185">Reference proteome</keyword>
<evidence type="ECO:0000256" key="5">
    <source>
        <dbReference type="ARBA" id="ARBA00023211"/>
    </source>
</evidence>
<evidence type="ECO:0000313" key="12">
    <source>
        <dbReference type="EMBL" id="CAL4769447.1"/>
    </source>
</evidence>
<dbReference type="EC" id="3.1.3.16" evidence="8"/>
<evidence type="ECO:0000256" key="4">
    <source>
        <dbReference type="ARBA" id="ARBA00022912"/>
    </source>
</evidence>
<dbReference type="FunFam" id="3.60.21.10:FF:000212">
    <property type="entry name" value="Serine/threonine-protein phosphatase"/>
    <property type="match status" value="1"/>
</dbReference>
<comment type="similarity">
    <text evidence="8">Belongs to the PPP phosphatase family.</text>
</comment>
<dbReference type="InterPro" id="IPR050341">
    <property type="entry name" value="PP1_catalytic_subunit"/>
</dbReference>
<evidence type="ECO:0000256" key="8">
    <source>
        <dbReference type="RuleBase" id="RU004273"/>
    </source>
</evidence>
<dbReference type="Pfam" id="PF16891">
    <property type="entry name" value="STPPase_N"/>
    <property type="match status" value="1"/>
</dbReference>
<evidence type="ECO:0000256" key="9">
    <source>
        <dbReference type="SAM" id="Coils"/>
    </source>
</evidence>
<evidence type="ECO:0000259" key="10">
    <source>
        <dbReference type="PROSITE" id="PS00125"/>
    </source>
</evidence>
<dbReference type="PROSITE" id="PS00125">
    <property type="entry name" value="SER_THR_PHOSPHATASE"/>
    <property type="match status" value="1"/>
</dbReference>
<evidence type="ECO:0000256" key="1">
    <source>
        <dbReference type="ARBA" id="ARBA00001936"/>
    </source>
</evidence>
<dbReference type="Gene3D" id="3.60.21.10">
    <property type="match status" value="2"/>
</dbReference>
<dbReference type="Proteomes" id="UP001152797">
    <property type="component" value="Unassembled WGS sequence"/>
</dbReference>
<dbReference type="InterPro" id="IPR031675">
    <property type="entry name" value="STPPase_N"/>
</dbReference>
<dbReference type="PANTHER" id="PTHR11668">
    <property type="entry name" value="SERINE/THREONINE PROTEIN PHOSPHATASE"/>
    <property type="match status" value="1"/>
</dbReference>
<dbReference type="InterPro" id="IPR004843">
    <property type="entry name" value="Calcineurin-like_PHP"/>
</dbReference>
<feature type="coiled-coil region" evidence="9">
    <location>
        <begin position="287"/>
        <end position="319"/>
    </location>
</feature>
<organism evidence="11">
    <name type="scientific">Cladocopium goreaui</name>
    <dbReference type="NCBI Taxonomy" id="2562237"/>
    <lineage>
        <taxon>Eukaryota</taxon>
        <taxon>Sar</taxon>
        <taxon>Alveolata</taxon>
        <taxon>Dinophyceae</taxon>
        <taxon>Suessiales</taxon>
        <taxon>Symbiodiniaceae</taxon>
        <taxon>Cladocopium</taxon>
    </lineage>
</organism>
<evidence type="ECO:0000256" key="2">
    <source>
        <dbReference type="ARBA" id="ARBA00022723"/>
    </source>
</evidence>
<sequence>MEALDVDHILGQLLEVRHTRPSKLVQLTEQEISALCFLSREVFMEQPILLELGVPLKICGDVHGQYSDLLKLFECGGFPPEANYLFLGDYVDRGKQSLETICLEAAELTSESLAKKLQEALLLAKLEDFQREGVKALPLSATSCVIEVYHDAQAAFTVVDIATNYDFSNLSSLEVDERNAQQFVEQLGPGKRPLWAVPVVLRPKNAGLVLVFACVFRESGSMRSHMAKNALKELKHWTLRNSQQLKVTFFDGDAGTEKGQRMLLGGPELAIQQMPKVVTAVKGVPLEAAAERALRELLRAEEKEEAKRAKREEKSGKARPVVFPAVEVATRPGSETEPEAEASESSEVSEVVAVCGASNRASILQLLTGWLGSVRAEESCHKVVNANYWHYRRNENACWRLSYLQSHQPGLFDTAVSSSAVSTAPNPWMPLPELEPDGREPQLLANNMTVAGPGMAGDAQWTSKLSYQEEAKRAKREEKSGKARPVVFPAVEVATRPGSETEPEAEASESSEVSEVVAVCGASNRASILQLLTGWLGSVRAEESCHKVVNANYWHYRRNENACWRLSYLQSHQPGLFDTAVSSSAVSTAPNPWMPLPELEPDGREPQLLANNMTVEPPGLEPELSDTSLWRHLLRGTHGFSLQGPGASPVSLFPEAPEVARTARVRQRNAGWRRWWLSFRKMREADTAVDDTKCSEPSVPAVPMLLMPVPVHLCWKVQQYIEELQREEWNQNGSPMVKFTDNFFLLRGNHECASINRIYGFYDECKRRYSIRLWKTFTDCFNCLPVSAVIEDKILCMHGGLSPELGAPGQINRVIRPTDVPDTGLLCDLLWSDPEKEISGWGENDRGVSFTFGPDVVHGFLRKHQLDLVCRAHQVVEDGYEFFACRALVTLFSAPNYCGEFDNSAAIMTVDDRLCCAFQILRPMRV</sequence>
<dbReference type="AlphaFoldDB" id="A0A9P1C0W1"/>
<protein>
    <recommendedName>
        <fullName evidence="8">Serine/threonine-protein phosphatase</fullName>
        <ecNumber evidence="8">3.1.3.16</ecNumber>
    </recommendedName>
</protein>
<comment type="catalytic activity">
    <reaction evidence="6">
        <text>O-phospho-L-seryl-[protein] + H2O = L-seryl-[protein] + phosphate</text>
        <dbReference type="Rhea" id="RHEA:20629"/>
        <dbReference type="Rhea" id="RHEA-COMP:9863"/>
        <dbReference type="Rhea" id="RHEA-COMP:11604"/>
        <dbReference type="ChEBI" id="CHEBI:15377"/>
        <dbReference type="ChEBI" id="CHEBI:29999"/>
        <dbReference type="ChEBI" id="CHEBI:43474"/>
        <dbReference type="ChEBI" id="CHEBI:83421"/>
        <dbReference type="EC" id="3.1.3.16"/>
    </reaction>
</comment>
<comment type="catalytic activity">
    <reaction evidence="7 8">
        <text>O-phospho-L-threonyl-[protein] + H2O = L-threonyl-[protein] + phosphate</text>
        <dbReference type="Rhea" id="RHEA:47004"/>
        <dbReference type="Rhea" id="RHEA-COMP:11060"/>
        <dbReference type="Rhea" id="RHEA-COMP:11605"/>
        <dbReference type="ChEBI" id="CHEBI:15377"/>
        <dbReference type="ChEBI" id="CHEBI:30013"/>
        <dbReference type="ChEBI" id="CHEBI:43474"/>
        <dbReference type="ChEBI" id="CHEBI:61977"/>
        <dbReference type="EC" id="3.1.3.16"/>
    </reaction>
</comment>
<dbReference type="GO" id="GO:0004722">
    <property type="term" value="F:protein serine/threonine phosphatase activity"/>
    <property type="evidence" value="ECO:0007669"/>
    <property type="project" value="UniProtKB-EC"/>
</dbReference>
<dbReference type="GO" id="GO:0005634">
    <property type="term" value="C:nucleus"/>
    <property type="evidence" value="ECO:0007669"/>
    <property type="project" value="TreeGrafter"/>
</dbReference>
<dbReference type="PANTHER" id="PTHR11668:SF300">
    <property type="entry name" value="SERINE_THREONINE-PROTEIN PHOSPHATASE"/>
    <property type="match status" value="1"/>
</dbReference>
<dbReference type="EMBL" id="CAMXCT020000686">
    <property type="protein sequence ID" value="CAL1135510.1"/>
    <property type="molecule type" value="Genomic_DNA"/>
</dbReference>
<dbReference type="OrthoDB" id="431877at2759"/>
<proteinExistence type="inferred from homology"/>
<evidence type="ECO:0000313" key="11">
    <source>
        <dbReference type="EMBL" id="CAI3982135.1"/>
    </source>
</evidence>
<feature type="domain" description="Serine/threonine specific protein phosphatases" evidence="10">
    <location>
        <begin position="746"/>
        <end position="751"/>
    </location>
</feature>
<dbReference type="InterPro" id="IPR006186">
    <property type="entry name" value="Ser/Thr-sp_prot-phosphatase"/>
</dbReference>
<dbReference type="SUPFAM" id="SSF56300">
    <property type="entry name" value="Metallo-dependent phosphatases"/>
    <property type="match status" value="2"/>
</dbReference>
<dbReference type="GO" id="GO:0005737">
    <property type="term" value="C:cytoplasm"/>
    <property type="evidence" value="ECO:0007669"/>
    <property type="project" value="TreeGrafter"/>
</dbReference>
<comment type="caution">
    <text evidence="11">The sequence shown here is derived from an EMBL/GenBank/DDBJ whole genome shotgun (WGS) entry which is preliminary data.</text>
</comment>
<comment type="cofactor">
    <cofactor evidence="1">
        <name>Mn(2+)</name>
        <dbReference type="ChEBI" id="CHEBI:29035"/>
    </cofactor>
</comment>
<dbReference type="SMART" id="SM00156">
    <property type="entry name" value="PP2Ac"/>
    <property type="match status" value="1"/>
</dbReference>
<gene>
    <name evidence="11" type="ORF">C1SCF055_LOCUS9866</name>
</gene>
<evidence type="ECO:0000256" key="7">
    <source>
        <dbReference type="ARBA" id="ARBA00048336"/>
    </source>
</evidence>
<evidence type="ECO:0000256" key="3">
    <source>
        <dbReference type="ARBA" id="ARBA00022801"/>
    </source>
</evidence>
<evidence type="ECO:0000313" key="13">
    <source>
        <dbReference type="Proteomes" id="UP001152797"/>
    </source>
</evidence>
<keyword evidence="9" id="KW-0175">Coiled coil</keyword>
<keyword evidence="4" id="KW-0904">Protein phosphatase</keyword>
<keyword evidence="2" id="KW-0479">Metal-binding</keyword>
<accession>A0A9P1C0W1</accession>
<keyword evidence="3 8" id="KW-0378">Hydrolase</keyword>
<keyword evidence="5" id="KW-0464">Manganese</keyword>
<name>A0A9P1C0W1_9DINO</name>
<dbReference type="PRINTS" id="PR00114">
    <property type="entry name" value="STPHPHTASE"/>
</dbReference>
<dbReference type="EMBL" id="CAMXCT010000686">
    <property type="protein sequence ID" value="CAI3982135.1"/>
    <property type="molecule type" value="Genomic_DNA"/>
</dbReference>